<name>A0ABN1L2K6_9GAMM</name>
<dbReference type="PANTHER" id="PTHR46558">
    <property type="entry name" value="TRACRIPTIONAL REGULATORY PROTEIN-RELATED-RELATED"/>
    <property type="match status" value="1"/>
</dbReference>
<evidence type="ECO:0000256" key="1">
    <source>
        <dbReference type="ARBA" id="ARBA00023125"/>
    </source>
</evidence>
<dbReference type="RefSeq" id="WP_343813956.1">
    <property type="nucleotide sequence ID" value="NZ_BAAAFA010000001.1"/>
</dbReference>
<dbReference type="SMART" id="SM00530">
    <property type="entry name" value="HTH_XRE"/>
    <property type="match status" value="1"/>
</dbReference>
<evidence type="ECO:0000313" key="5">
    <source>
        <dbReference type="EMBL" id="GAA0810771.1"/>
    </source>
</evidence>
<feature type="compositionally biased region" description="Polar residues" evidence="2">
    <location>
        <begin position="63"/>
        <end position="81"/>
    </location>
</feature>
<keyword evidence="3" id="KW-0812">Transmembrane</keyword>
<evidence type="ECO:0000259" key="4">
    <source>
        <dbReference type="PROSITE" id="PS50943"/>
    </source>
</evidence>
<dbReference type="InterPro" id="IPR001387">
    <property type="entry name" value="Cro/C1-type_HTH"/>
</dbReference>
<gene>
    <name evidence="5" type="ORF">GCM10009111_02270</name>
</gene>
<feature type="transmembrane region" description="Helical" evidence="3">
    <location>
        <begin position="100"/>
        <end position="121"/>
    </location>
</feature>
<dbReference type="InterPro" id="IPR010982">
    <property type="entry name" value="Lambda_DNA-bd_dom_sf"/>
</dbReference>
<feature type="region of interest" description="Disordered" evidence="2">
    <location>
        <begin position="62"/>
        <end position="81"/>
    </location>
</feature>
<dbReference type="SUPFAM" id="SSF47413">
    <property type="entry name" value="lambda repressor-like DNA-binding domains"/>
    <property type="match status" value="1"/>
</dbReference>
<organism evidence="5 6">
    <name type="scientific">Colwellia asteriadis</name>
    <dbReference type="NCBI Taxonomy" id="517723"/>
    <lineage>
        <taxon>Bacteria</taxon>
        <taxon>Pseudomonadati</taxon>
        <taxon>Pseudomonadota</taxon>
        <taxon>Gammaproteobacteria</taxon>
        <taxon>Alteromonadales</taxon>
        <taxon>Colwelliaceae</taxon>
        <taxon>Colwellia</taxon>
    </lineage>
</organism>
<evidence type="ECO:0000256" key="2">
    <source>
        <dbReference type="SAM" id="MobiDB-lite"/>
    </source>
</evidence>
<dbReference type="Gene3D" id="1.10.260.40">
    <property type="entry name" value="lambda repressor-like DNA-binding domains"/>
    <property type="match status" value="1"/>
</dbReference>
<keyword evidence="3" id="KW-0472">Membrane</keyword>
<dbReference type="PANTHER" id="PTHR46558:SF11">
    <property type="entry name" value="HTH-TYPE TRANSCRIPTIONAL REGULATOR XRE"/>
    <property type="match status" value="1"/>
</dbReference>
<feature type="transmembrane region" description="Helical" evidence="3">
    <location>
        <begin position="127"/>
        <end position="150"/>
    </location>
</feature>
<evidence type="ECO:0000313" key="6">
    <source>
        <dbReference type="Proteomes" id="UP001500021"/>
    </source>
</evidence>
<dbReference type="PROSITE" id="PS50943">
    <property type="entry name" value="HTH_CROC1"/>
    <property type="match status" value="1"/>
</dbReference>
<dbReference type="Proteomes" id="UP001500021">
    <property type="component" value="Unassembled WGS sequence"/>
</dbReference>
<dbReference type="InterPro" id="IPR025698">
    <property type="entry name" value="2TM_dom"/>
</dbReference>
<protein>
    <submittedName>
        <fullName evidence="5">2TM domain-containing protein</fullName>
    </submittedName>
</protein>
<keyword evidence="1" id="KW-0238">DNA-binding</keyword>
<dbReference type="EMBL" id="BAAAFA010000001">
    <property type="protein sequence ID" value="GAA0810771.1"/>
    <property type="molecule type" value="Genomic_DNA"/>
</dbReference>
<keyword evidence="6" id="KW-1185">Reference proteome</keyword>
<evidence type="ECO:0000256" key="3">
    <source>
        <dbReference type="SAM" id="Phobius"/>
    </source>
</evidence>
<proteinExistence type="predicted"/>
<keyword evidence="3" id="KW-1133">Transmembrane helix</keyword>
<accession>A0ABN1L2K6</accession>
<sequence length="170" mass="19541">MIVKKLRLQKSWSQEQLSQFSGLSVRTIQRIERGHQASIESLKALAAVFQIDLNDLQPEHDMNTSNTINDNVSSPLNHQTTQLSDDERKAMEYVEGIKGFYGHLFSFVSSIIVLTLINLFLTPGYLWVLWVIFGWGIGIVSHGIQVFEVFSFFSPEWEKKQVEKRLGRKL</sequence>
<dbReference type="Pfam" id="PF13239">
    <property type="entry name" value="2TM"/>
    <property type="match status" value="1"/>
</dbReference>
<reference evidence="5 6" key="1">
    <citation type="journal article" date="2019" name="Int. J. Syst. Evol. Microbiol.">
        <title>The Global Catalogue of Microorganisms (GCM) 10K type strain sequencing project: providing services to taxonomists for standard genome sequencing and annotation.</title>
        <authorList>
            <consortium name="The Broad Institute Genomics Platform"/>
            <consortium name="The Broad Institute Genome Sequencing Center for Infectious Disease"/>
            <person name="Wu L."/>
            <person name="Ma J."/>
        </authorList>
    </citation>
    <scope>NUCLEOTIDE SEQUENCE [LARGE SCALE GENOMIC DNA]</scope>
    <source>
        <strain evidence="5 6">JCM 15608</strain>
    </source>
</reference>
<comment type="caution">
    <text evidence="5">The sequence shown here is derived from an EMBL/GenBank/DDBJ whole genome shotgun (WGS) entry which is preliminary data.</text>
</comment>
<dbReference type="CDD" id="cd00093">
    <property type="entry name" value="HTH_XRE"/>
    <property type="match status" value="1"/>
</dbReference>
<feature type="domain" description="HTH cro/C1-type" evidence="4">
    <location>
        <begin position="3"/>
        <end position="56"/>
    </location>
</feature>
<dbReference type="Pfam" id="PF01381">
    <property type="entry name" value="HTH_3"/>
    <property type="match status" value="1"/>
</dbReference>